<proteinExistence type="predicted"/>
<evidence type="ECO:0000259" key="2">
    <source>
        <dbReference type="SMART" id="SM01321"/>
    </source>
</evidence>
<evidence type="ECO:0000313" key="3">
    <source>
        <dbReference type="EMBL" id="RCX26192.1"/>
    </source>
</evidence>
<dbReference type="PANTHER" id="PTHR34322">
    <property type="entry name" value="TRANSPOSASE, Y1_TNP DOMAIN-CONTAINING"/>
    <property type="match status" value="1"/>
</dbReference>
<dbReference type="NCBIfam" id="NF047646">
    <property type="entry name" value="REP_Tyr_transpos"/>
    <property type="match status" value="1"/>
</dbReference>
<dbReference type="GO" id="GO:0004803">
    <property type="term" value="F:transposase activity"/>
    <property type="evidence" value="ECO:0007669"/>
    <property type="project" value="InterPro"/>
</dbReference>
<dbReference type="OrthoDB" id="9814067at2"/>
<dbReference type="EMBL" id="QPJY01000011">
    <property type="protein sequence ID" value="RCX26192.1"/>
    <property type="molecule type" value="Genomic_DNA"/>
</dbReference>
<evidence type="ECO:0000313" key="4">
    <source>
        <dbReference type="Proteomes" id="UP000252707"/>
    </source>
</evidence>
<organism evidence="3 4">
    <name type="scientific">Thioalbus denitrificans</name>
    <dbReference type="NCBI Taxonomy" id="547122"/>
    <lineage>
        <taxon>Bacteria</taxon>
        <taxon>Pseudomonadati</taxon>
        <taxon>Pseudomonadota</taxon>
        <taxon>Gammaproteobacteria</taxon>
        <taxon>Chromatiales</taxon>
        <taxon>Ectothiorhodospiraceae</taxon>
        <taxon>Thioalbus</taxon>
    </lineage>
</organism>
<comment type="caution">
    <text evidence="3">The sequence shown here is derived from an EMBL/GenBank/DDBJ whole genome shotgun (WGS) entry which is preliminary data.</text>
</comment>
<dbReference type="RefSeq" id="WP_114280873.1">
    <property type="nucleotide sequence ID" value="NZ_QPJY01000011.1"/>
</dbReference>
<feature type="region of interest" description="Disordered" evidence="1">
    <location>
        <begin position="208"/>
        <end position="228"/>
    </location>
</feature>
<accession>A0A369BWY0</accession>
<dbReference type="GO" id="GO:0003677">
    <property type="term" value="F:DNA binding"/>
    <property type="evidence" value="ECO:0007669"/>
    <property type="project" value="InterPro"/>
</dbReference>
<dbReference type="Proteomes" id="UP000252707">
    <property type="component" value="Unassembled WGS sequence"/>
</dbReference>
<dbReference type="SMART" id="SM01321">
    <property type="entry name" value="Y1_Tnp"/>
    <property type="match status" value="1"/>
</dbReference>
<dbReference type="InterPro" id="IPR036515">
    <property type="entry name" value="Transposase_17_sf"/>
</dbReference>
<name>A0A369BWY0_9GAMM</name>
<evidence type="ECO:0000256" key="1">
    <source>
        <dbReference type="SAM" id="MobiDB-lite"/>
    </source>
</evidence>
<protein>
    <submittedName>
        <fullName evidence="3">Putative transposase</fullName>
    </submittedName>
</protein>
<feature type="compositionally biased region" description="Basic and acidic residues" evidence="1">
    <location>
        <begin position="218"/>
        <end position="228"/>
    </location>
</feature>
<sequence>MARMARLVVPHYPHHVTQRGNRRQQVFFSTADYRLYLELLAKACREQQTRVLAYCLMPNHVHLVMVPDREDGLRAVLGEVHRRYSRHVNRREDWRGHLWQERFYSSVMDEWHLLAAIRYVELNPVRAGLCGQACEWPWSSAAAHLDGRDDDLVSVAPMRERISDWEGYLQVDVDTTEGERIRRHARSGRPLGSDEFVAQLERLTRRRLRPARRGRKGSGLERRERELK</sequence>
<keyword evidence="4" id="KW-1185">Reference proteome</keyword>
<dbReference type="Gene3D" id="3.30.70.1290">
    <property type="entry name" value="Transposase IS200-like"/>
    <property type="match status" value="1"/>
</dbReference>
<reference evidence="3 4" key="1">
    <citation type="submission" date="2018-07" db="EMBL/GenBank/DDBJ databases">
        <title>Genomic Encyclopedia of Type Strains, Phase IV (KMG-IV): sequencing the most valuable type-strain genomes for metagenomic binning, comparative biology and taxonomic classification.</title>
        <authorList>
            <person name="Goeker M."/>
        </authorList>
    </citation>
    <scope>NUCLEOTIDE SEQUENCE [LARGE SCALE GENOMIC DNA]</scope>
    <source>
        <strain evidence="3 4">DSM 26407</strain>
    </source>
</reference>
<dbReference type="PANTHER" id="PTHR34322:SF2">
    <property type="entry name" value="TRANSPOSASE IS200-LIKE DOMAIN-CONTAINING PROTEIN"/>
    <property type="match status" value="1"/>
</dbReference>
<dbReference type="SUPFAM" id="SSF143422">
    <property type="entry name" value="Transposase IS200-like"/>
    <property type="match status" value="1"/>
</dbReference>
<dbReference type="Pfam" id="PF01797">
    <property type="entry name" value="Y1_Tnp"/>
    <property type="match status" value="1"/>
</dbReference>
<dbReference type="GO" id="GO:0006313">
    <property type="term" value="P:DNA transposition"/>
    <property type="evidence" value="ECO:0007669"/>
    <property type="project" value="InterPro"/>
</dbReference>
<dbReference type="AlphaFoldDB" id="A0A369BWY0"/>
<dbReference type="InterPro" id="IPR002686">
    <property type="entry name" value="Transposase_17"/>
</dbReference>
<gene>
    <name evidence="3" type="ORF">DFQ59_11166</name>
</gene>
<feature type="domain" description="Transposase IS200-like" evidence="2">
    <location>
        <begin position="9"/>
        <end position="123"/>
    </location>
</feature>